<organism evidence="1 2">
    <name type="scientific">Diaporthe vaccinii</name>
    <dbReference type="NCBI Taxonomy" id="105482"/>
    <lineage>
        <taxon>Eukaryota</taxon>
        <taxon>Fungi</taxon>
        <taxon>Dikarya</taxon>
        <taxon>Ascomycota</taxon>
        <taxon>Pezizomycotina</taxon>
        <taxon>Sordariomycetes</taxon>
        <taxon>Sordariomycetidae</taxon>
        <taxon>Diaporthales</taxon>
        <taxon>Diaporthaceae</taxon>
        <taxon>Diaporthe</taxon>
        <taxon>Diaporthe eres species complex</taxon>
    </lineage>
</organism>
<proteinExistence type="predicted"/>
<comment type="caution">
    <text evidence="1">The sequence shown here is derived from an EMBL/GenBank/DDBJ whole genome shotgun (WGS) entry which is preliminary data.</text>
</comment>
<sequence>MPDSLVILNTLLPIGTVQLGRLVVDMRFPDQDFFQSAELSISDDDVSTQRLEEFSYASEQTKTSDIRVLLSVIISGSRGSESSSGIDISTPIFVTRQLKNSGQFFEKLCSLRTTRAWLERMLRRRKSVYVVTGMQTVANAQIGRTRKTGTTYEGNVQIPGSLATFAAGIPLPVPEGALDVGAGGARAAEDSQRTSFVAPGEHLFAVQYRKMRISWLSSRDVDKTYLESGNRWKMYIGGRGEEDQTEHIVDVELGDYAQKEDLARICDVVNVSGQEYVCFK</sequence>
<reference evidence="1 2" key="1">
    <citation type="submission" date="2024-03" db="EMBL/GenBank/DDBJ databases">
        <title>A high-quality draft genome sequence of Diaporthe vaccinii, a causative agent of upright dieback and viscid rot disease in cranberry plants.</title>
        <authorList>
            <person name="Sarrasin M."/>
            <person name="Lang B.F."/>
            <person name="Burger G."/>
        </authorList>
    </citation>
    <scope>NUCLEOTIDE SEQUENCE [LARGE SCALE GENOMIC DNA]</scope>
    <source>
        <strain evidence="1 2">IS7</strain>
    </source>
</reference>
<keyword evidence="2" id="KW-1185">Reference proteome</keyword>
<evidence type="ECO:0000313" key="2">
    <source>
        <dbReference type="Proteomes" id="UP001600888"/>
    </source>
</evidence>
<evidence type="ECO:0000313" key="1">
    <source>
        <dbReference type="EMBL" id="KAL2280781.1"/>
    </source>
</evidence>
<gene>
    <name evidence="1" type="ORF">FJTKL_12293</name>
</gene>
<dbReference type="Proteomes" id="UP001600888">
    <property type="component" value="Unassembled WGS sequence"/>
</dbReference>
<protein>
    <submittedName>
        <fullName evidence="1">Uncharacterized protein</fullName>
    </submittedName>
</protein>
<dbReference type="EMBL" id="JBAWTH010000063">
    <property type="protein sequence ID" value="KAL2280781.1"/>
    <property type="molecule type" value="Genomic_DNA"/>
</dbReference>
<accession>A0ABR4EEP4</accession>
<name>A0ABR4EEP4_9PEZI</name>